<protein>
    <submittedName>
        <fullName evidence="1">Uncharacterized protein</fullName>
    </submittedName>
</protein>
<keyword evidence="2" id="KW-1185">Reference proteome</keyword>
<name>A0A835JU25_9ROSI</name>
<reference evidence="1 2" key="1">
    <citation type="submission" date="2020-10" db="EMBL/GenBank/DDBJ databases">
        <title>Plant Genome Project.</title>
        <authorList>
            <person name="Zhang R.-G."/>
        </authorList>
    </citation>
    <scope>NUCLEOTIDE SEQUENCE [LARGE SCALE GENOMIC DNA]</scope>
    <source>
        <strain evidence="1">FAFU-HL-1</strain>
        <tissue evidence="1">Leaf</tissue>
    </source>
</reference>
<gene>
    <name evidence="1" type="ORF">SADUNF_Sadunf10G0137500</name>
</gene>
<sequence length="99" mass="10993">MAGHVQGPIPEDMFKHLVMRKCELCSHDLVAGNGLPDLPWIVRIDAWSWIPVPYLDQATGYLARHAASSHRVFFGFGEQKTVIEGLPHGGRDDDGRGSR</sequence>
<proteinExistence type="predicted"/>
<evidence type="ECO:0000313" key="1">
    <source>
        <dbReference type="EMBL" id="KAF9674538.1"/>
    </source>
</evidence>
<dbReference type="EMBL" id="JADGMS010000010">
    <property type="protein sequence ID" value="KAF9674538.1"/>
    <property type="molecule type" value="Genomic_DNA"/>
</dbReference>
<comment type="caution">
    <text evidence="1">The sequence shown here is derived from an EMBL/GenBank/DDBJ whole genome shotgun (WGS) entry which is preliminary data.</text>
</comment>
<organism evidence="1 2">
    <name type="scientific">Salix dunnii</name>
    <dbReference type="NCBI Taxonomy" id="1413687"/>
    <lineage>
        <taxon>Eukaryota</taxon>
        <taxon>Viridiplantae</taxon>
        <taxon>Streptophyta</taxon>
        <taxon>Embryophyta</taxon>
        <taxon>Tracheophyta</taxon>
        <taxon>Spermatophyta</taxon>
        <taxon>Magnoliopsida</taxon>
        <taxon>eudicotyledons</taxon>
        <taxon>Gunneridae</taxon>
        <taxon>Pentapetalae</taxon>
        <taxon>rosids</taxon>
        <taxon>fabids</taxon>
        <taxon>Malpighiales</taxon>
        <taxon>Salicaceae</taxon>
        <taxon>Saliceae</taxon>
        <taxon>Salix</taxon>
    </lineage>
</organism>
<dbReference type="Proteomes" id="UP000657918">
    <property type="component" value="Unassembled WGS sequence"/>
</dbReference>
<accession>A0A835JU25</accession>
<evidence type="ECO:0000313" key="2">
    <source>
        <dbReference type="Proteomes" id="UP000657918"/>
    </source>
</evidence>
<dbReference type="AlphaFoldDB" id="A0A835JU25"/>